<comment type="caution">
    <text evidence="2">The sequence shown here is derived from an EMBL/GenBank/DDBJ whole genome shotgun (WGS) entry which is preliminary data.</text>
</comment>
<feature type="transmembrane region" description="Helical" evidence="1">
    <location>
        <begin position="194"/>
        <end position="214"/>
    </location>
</feature>
<dbReference type="AlphaFoldDB" id="A0AAV4FVN3"/>
<feature type="transmembrane region" description="Helical" evidence="1">
    <location>
        <begin position="45"/>
        <end position="68"/>
    </location>
</feature>
<keyword evidence="3" id="KW-1185">Reference proteome</keyword>
<dbReference type="Proteomes" id="UP000762676">
    <property type="component" value="Unassembled WGS sequence"/>
</dbReference>
<evidence type="ECO:0000313" key="3">
    <source>
        <dbReference type="Proteomes" id="UP000762676"/>
    </source>
</evidence>
<feature type="transmembrane region" description="Helical" evidence="1">
    <location>
        <begin position="151"/>
        <end position="174"/>
    </location>
</feature>
<proteinExistence type="predicted"/>
<accession>A0AAV4FVN3</accession>
<evidence type="ECO:0000256" key="1">
    <source>
        <dbReference type="SAM" id="Phobius"/>
    </source>
</evidence>
<dbReference type="EMBL" id="BMAT01004586">
    <property type="protein sequence ID" value="GFR76355.1"/>
    <property type="molecule type" value="Genomic_DNA"/>
</dbReference>
<protein>
    <recommendedName>
        <fullName evidence="4">G-protein coupled receptors family 1 profile domain-containing protein</fullName>
    </recommendedName>
</protein>
<keyword evidence="1" id="KW-0812">Transmembrane</keyword>
<sequence length="245" mass="28002">MAFSFYSYKWWTHGLLLYTDNSVLCTVIAASETAMRALTLFDHLLLLYLPSLVFLLFDIGLVTCACCFNKRNWAKPRVDKYLTSADSQCCQSEQGKLKVQTWTTTRVIVQTANSHVKGMTSCWAGYHVRLRQSLTPDDVYWRRRAEVLSMVVFNAVIYQVFVSPKAISMCHAWLQGGLANNEVEKAAGDIATDRILQFTFYLFFVINPSIPFLVSRKFRRNAFMLMSRRCSKSLDMASLRPASPL</sequence>
<organism evidence="2 3">
    <name type="scientific">Elysia marginata</name>
    <dbReference type="NCBI Taxonomy" id="1093978"/>
    <lineage>
        <taxon>Eukaryota</taxon>
        <taxon>Metazoa</taxon>
        <taxon>Spiralia</taxon>
        <taxon>Lophotrochozoa</taxon>
        <taxon>Mollusca</taxon>
        <taxon>Gastropoda</taxon>
        <taxon>Heterobranchia</taxon>
        <taxon>Euthyneura</taxon>
        <taxon>Panpulmonata</taxon>
        <taxon>Sacoglossa</taxon>
        <taxon>Placobranchoidea</taxon>
        <taxon>Plakobranchidae</taxon>
        <taxon>Elysia</taxon>
    </lineage>
</organism>
<name>A0AAV4FVN3_9GAST</name>
<reference evidence="2 3" key="1">
    <citation type="journal article" date="2021" name="Elife">
        <title>Chloroplast acquisition without the gene transfer in kleptoplastic sea slugs, Plakobranchus ocellatus.</title>
        <authorList>
            <person name="Maeda T."/>
            <person name="Takahashi S."/>
            <person name="Yoshida T."/>
            <person name="Shimamura S."/>
            <person name="Takaki Y."/>
            <person name="Nagai Y."/>
            <person name="Toyoda A."/>
            <person name="Suzuki Y."/>
            <person name="Arimoto A."/>
            <person name="Ishii H."/>
            <person name="Satoh N."/>
            <person name="Nishiyama T."/>
            <person name="Hasebe M."/>
            <person name="Maruyama T."/>
            <person name="Minagawa J."/>
            <person name="Obokata J."/>
            <person name="Shigenobu S."/>
        </authorList>
    </citation>
    <scope>NUCLEOTIDE SEQUENCE [LARGE SCALE GENOMIC DNA]</scope>
</reference>
<keyword evidence="1" id="KW-1133">Transmembrane helix</keyword>
<keyword evidence="1" id="KW-0472">Membrane</keyword>
<gene>
    <name evidence="2" type="ORF">ElyMa_002210700</name>
</gene>
<evidence type="ECO:0000313" key="2">
    <source>
        <dbReference type="EMBL" id="GFR76355.1"/>
    </source>
</evidence>
<evidence type="ECO:0008006" key="4">
    <source>
        <dbReference type="Google" id="ProtNLM"/>
    </source>
</evidence>